<feature type="region of interest" description="Disordered" evidence="1">
    <location>
        <begin position="1"/>
        <end position="25"/>
    </location>
</feature>
<accession>A0A2G5PBR0</accession>
<dbReference type="Pfam" id="PF00561">
    <property type="entry name" value="Abhydrolase_1"/>
    <property type="match status" value="1"/>
</dbReference>
<dbReference type="InterPro" id="IPR029058">
    <property type="entry name" value="AB_hydrolase_fold"/>
</dbReference>
<gene>
    <name evidence="3" type="ORF">CQY23_19920</name>
</gene>
<evidence type="ECO:0000256" key="1">
    <source>
        <dbReference type="SAM" id="MobiDB-lite"/>
    </source>
</evidence>
<dbReference type="InterPro" id="IPR000073">
    <property type="entry name" value="AB_hydrolase_1"/>
</dbReference>
<dbReference type="OrthoDB" id="9785847at2"/>
<feature type="domain" description="AB hydrolase-1" evidence="2">
    <location>
        <begin position="94"/>
        <end position="194"/>
    </location>
</feature>
<evidence type="ECO:0000313" key="3">
    <source>
        <dbReference type="EMBL" id="PIB75500.1"/>
    </source>
</evidence>
<dbReference type="AlphaFoldDB" id="A0A2G5PBR0"/>
<dbReference type="EMBL" id="PDKV01000032">
    <property type="protein sequence ID" value="PIB75500.1"/>
    <property type="molecule type" value="Genomic_DNA"/>
</dbReference>
<keyword evidence="3" id="KW-0378">Hydrolase</keyword>
<organism evidence="3 4">
    <name type="scientific">Mycobacterium celatum</name>
    <dbReference type="NCBI Taxonomy" id="28045"/>
    <lineage>
        <taxon>Bacteria</taxon>
        <taxon>Bacillati</taxon>
        <taxon>Actinomycetota</taxon>
        <taxon>Actinomycetes</taxon>
        <taxon>Mycobacteriales</taxon>
        <taxon>Mycobacteriaceae</taxon>
        <taxon>Mycobacterium</taxon>
    </lineage>
</organism>
<dbReference type="PANTHER" id="PTHR43194:SF5">
    <property type="entry name" value="PIMELOYL-[ACYL-CARRIER PROTEIN] METHYL ESTER ESTERASE"/>
    <property type="match status" value="1"/>
</dbReference>
<name>A0A2G5PBR0_MYCCE</name>
<proteinExistence type="predicted"/>
<dbReference type="InterPro" id="IPR050228">
    <property type="entry name" value="Carboxylesterase_BioH"/>
</dbReference>
<dbReference type="SUPFAM" id="SSF53474">
    <property type="entry name" value="alpha/beta-Hydrolases"/>
    <property type="match status" value="1"/>
</dbReference>
<comment type="caution">
    <text evidence="3">The sequence shown here is derived from an EMBL/GenBank/DDBJ whole genome shotgun (WGS) entry which is preliminary data.</text>
</comment>
<protein>
    <submittedName>
        <fullName evidence="3">Alpha/beta hydrolase</fullName>
    </submittedName>
</protein>
<dbReference type="GO" id="GO:0016787">
    <property type="term" value="F:hydrolase activity"/>
    <property type="evidence" value="ECO:0007669"/>
    <property type="project" value="UniProtKB-KW"/>
</dbReference>
<dbReference type="Proteomes" id="UP000230971">
    <property type="component" value="Unassembled WGS sequence"/>
</dbReference>
<dbReference type="Gene3D" id="3.40.50.1820">
    <property type="entry name" value="alpha/beta hydrolase"/>
    <property type="match status" value="1"/>
</dbReference>
<sequence>MPLREGTAPVNDGDDACADEGSGLEPPVSPRVRRAFGILERFAPRLGARWAIELWCSPPEPKSTRMPPGVGPGEPIRAWWSGHRVTGEAWGEGPPVYLVHGWGGCRAHLGVFVKPLVAAGHRVVAFDLPSHHESGPGELAPGRTTIAECARAVQAMVDTHGPARAIIAHSLGAKATALALSWGASAERLVFLAPMGGFSFYLDWFARRHGFGPRIRDALHRRLDHRLGFPLLHSDLLHLASSIADPPPLLVVHDPDDPDSPLAGSEQLVSVWPGASLTSTRGLGRLAHYRILRHPPAVRAGVEFAVRAPSTPAAMPETTT</sequence>
<reference evidence="3 4" key="1">
    <citation type="journal article" date="2017" name="Infect. Genet. Evol.">
        <title>The new phylogeny of the genus Mycobacterium: The old and the news.</title>
        <authorList>
            <person name="Tortoli E."/>
            <person name="Fedrizzi T."/>
            <person name="Meehan C.J."/>
            <person name="Trovato A."/>
            <person name="Grottola A."/>
            <person name="Giacobazzi E."/>
            <person name="Serpini G.F."/>
            <person name="Tagliazucchi S."/>
            <person name="Fabio A."/>
            <person name="Bettua C."/>
            <person name="Bertorelli R."/>
            <person name="Frascaro F."/>
            <person name="De Sanctis V."/>
            <person name="Pecorari M."/>
            <person name="Jousson O."/>
            <person name="Segata N."/>
            <person name="Cirillo D.M."/>
        </authorList>
    </citation>
    <scope>NUCLEOTIDE SEQUENCE [LARGE SCALE GENOMIC DNA]</scope>
    <source>
        <strain evidence="3 4">NCTC 12882</strain>
    </source>
</reference>
<dbReference type="PANTHER" id="PTHR43194">
    <property type="entry name" value="HYDROLASE ALPHA/BETA FOLD FAMILY"/>
    <property type="match status" value="1"/>
</dbReference>
<evidence type="ECO:0000259" key="2">
    <source>
        <dbReference type="Pfam" id="PF00561"/>
    </source>
</evidence>
<evidence type="ECO:0000313" key="4">
    <source>
        <dbReference type="Proteomes" id="UP000230971"/>
    </source>
</evidence>